<feature type="chain" id="PRO_5046040276" evidence="1">
    <location>
        <begin position="20"/>
        <end position="86"/>
    </location>
</feature>
<evidence type="ECO:0000256" key="1">
    <source>
        <dbReference type="SAM" id="SignalP"/>
    </source>
</evidence>
<evidence type="ECO:0000313" key="3">
    <source>
        <dbReference type="Proteomes" id="UP001273350"/>
    </source>
</evidence>
<name>A0ABU4RDU8_9FLAO</name>
<reference evidence="2 3" key="1">
    <citation type="submission" date="2023-11" db="EMBL/GenBank/DDBJ databases">
        <title>Unpublished Manusciprt.</title>
        <authorList>
            <person name="Saticioglu I.B."/>
            <person name="Ay H."/>
            <person name="Ajmi N."/>
            <person name="Altun S."/>
            <person name="Duman M."/>
        </authorList>
    </citation>
    <scope>NUCLEOTIDE SEQUENCE [LARGE SCALE GENOMIC DNA]</scope>
    <source>
        <strain evidence="2 3">Fl-318</strain>
    </source>
</reference>
<keyword evidence="1" id="KW-0732">Signal</keyword>
<dbReference type="RefSeq" id="WP_230004460.1">
    <property type="nucleotide sequence ID" value="NZ_CP087134.1"/>
</dbReference>
<comment type="caution">
    <text evidence="2">The sequence shown here is derived from an EMBL/GenBank/DDBJ whole genome shotgun (WGS) entry which is preliminary data.</text>
</comment>
<dbReference type="EMBL" id="JAWXVI010000008">
    <property type="protein sequence ID" value="MDX6190761.1"/>
    <property type="molecule type" value="Genomic_DNA"/>
</dbReference>
<sequence>MKKNLLLPAFLFVSMFVNASVVKHNNVNAEKNSVVKIETVGANLETEELESPFCFTRTSKWYVESYMGMDGEVYDVYEVETTTTCY</sequence>
<protein>
    <submittedName>
        <fullName evidence="2">Uncharacterized protein</fullName>
    </submittedName>
</protein>
<keyword evidence="3" id="KW-1185">Reference proteome</keyword>
<feature type="signal peptide" evidence="1">
    <location>
        <begin position="1"/>
        <end position="19"/>
    </location>
</feature>
<accession>A0ABU4RDU8</accession>
<gene>
    <name evidence="2" type="ORF">SGQ83_15485</name>
</gene>
<organism evidence="2 3">
    <name type="scientific">Flavobacterium cupriresistens</name>
    <dbReference type="NCBI Taxonomy" id="2893885"/>
    <lineage>
        <taxon>Bacteria</taxon>
        <taxon>Pseudomonadati</taxon>
        <taxon>Bacteroidota</taxon>
        <taxon>Flavobacteriia</taxon>
        <taxon>Flavobacteriales</taxon>
        <taxon>Flavobacteriaceae</taxon>
        <taxon>Flavobacterium</taxon>
    </lineage>
</organism>
<dbReference type="Proteomes" id="UP001273350">
    <property type="component" value="Unassembled WGS sequence"/>
</dbReference>
<proteinExistence type="predicted"/>
<evidence type="ECO:0000313" key="2">
    <source>
        <dbReference type="EMBL" id="MDX6190761.1"/>
    </source>
</evidence>